<organism evidence="2 3">
    <name type="scientific">Apiospora saccharicola</name>
    <dbReference type="NCBI Taxonomy" id="335842"/>
    <lineage>
        <taxon>Eukaryota</taxon>
        <taxon>Fungi</taxon>
        <taxon>Dikarya</taxon>
        <taxon>Ascomycota</taxon>
        <taxon>Pezizomycotina</taxon>
        <taxon>Sordariomycetes</taxon>
        <taxon>Xylariomycetidae</taxon>
        <taxon>Amphisphaeriales</taxon>
        <taxon>Apiosporaceae</taxon>
        <taxon>Apiospora</taxon>
    </lineage>
</organism>
<dbReference type="Proteomes" id="UP001446871">
    <property type="component" value="Unassembled WGS sequence"/>
</dbReference>
<name>A0ABR1WI52_9PEZI</name>
<reference evidence="2 3" key="1">
    <citation type="submission" date="2023-01" db="EMBL/GenBank/DDBJ databases">
        <title>Analysis of 21 Apiospora genomes using comparative genomics revels a genus with tremendous synthesis potential of carbohydrate active enzymes and secondary metabolites.</title>
        <authorList>
            <person name="Sorensen T."/>
        </authorList>
    </citation>
    <scope>NUCLEOTIDE SEQUENCE [LARGE SCALE GENOMIC DNA]</scope>
    <source>
        <strain evidence="2 3">CBS 83171</strain>
    </source>
</reference>
<sequence>MRLKRRETKLYEDVVGNATLDAIVDDVAEGEAKRVLGIDPVTELLLVDNIDVEAAAVEARIEDWLSVDDAGDDDEDDTTTTATGDDEE</sequence>
<proteinExistence type="predicted"/>
<evidence type="ECO:0000256" key="1">
    <source>
        <dbReference type="SAM" id="MobiDB-lite"/>
    </source>
</evidence>
<protein>
    <submittedName>
        <fullName evidence="2">Uncharacterized protein</fullName>
    </submittedName>
</protein>
<evidence type="ECO:0000313" key="2">
    <source>
        <dbReference type="EMBL" id="KAK8082687.1"/>
    </source>
</evidence>
<comment type="caution">
    <text evidence="2">The sequence shown here is derived from an EMBL/GenBank/DDBJ whole genome shotgun (WGS) entry which is preliminary data.</text>
</comment>
<keyword evidence="3" id="KW-1185">Reference proteome</keyword>
<dbReference type="EMBL" id="JAQQWM010000001">
    <property type="protein sequence ID" value="KAK8082687.1"/>
    <property type="molecule type" value="Genomic_DNA"/>
</dbReference>
<evidence type="ECO:0000313" key="3">
    <source>
        <dbReference type="Proteomes" id="UP001446871"/>
    </source>
</evidence>
<accession>A0ABR1WI52</accession>
<gene>
    <name evidence="2" type="ORF">PG996_001468</name>
</gene>
<feature type="region of interest" description="Disordered" evidence="1">
    <location>
        <begin position="66"/>
        <end position="88"/>
    </location>
</feature>